<dbReference type="AlphaFoldDB" id="W7MMU8"/>
<dbReference type="KEGG" id="fvr:FVEG_11426"/>
<evidence type="ECO:0000313" key="1">
    <source>
        <dbReference type="EMBL" id="EWG52808.1"/>
    </source>
</evidence>
<dbReference type="HOGENOM" id="CLU_2704998_0_0_1"/>
<organism evidence="1 2">
    <name type="scientific">Gibberella moniliformis (strain M3125 / FGSC 7600)</name>
    <name type="common">Maize ear and stalk rot fungus</name>
    <name type="synonym">Fusarium verticillioides</name>
    <dbReference type="NCBI Taxonomy" id="334819"/>
    <lineage>
        <taxon>Eukaryota</taxon>
        <taxon>Fungi</taxon>
        <taxon>Dikarya</taxon>
        <taxon>Ascomycota</taxon>
        <taxon>Pezizomycotina</taxon>
        <taxon>Sordariomycetes</taxon>
        <taxon>Hypocreomycetidae</taxon>
        <taxon>Hypocreales</taxon>
        <taxon>Nectriaceae</taxon>
        <taxon>Fusarium</taxon>
        <taxon>Fusarium fujikuroi species complex</taxon>
    </lineage>
</organism>
<evidence type="ECO:0000313" key="2">
    <source>
        <dbReference type="Proteomes" id="UP000009096"/>
    </source>
</evidence>
<reference evidence="1 2" key="1">
    <citation type="journal article" date="2010" name="Nature">
        <title>Comparative genomics reveals mobile pathogenicity chromosomes in Fusarium.</title>
        <authorList>
            <person name="Ma L.J."/>
            <person name="van der Does H.C."/>
            <person name="Borkovich K.A."/>
            <person name="Coleman J.J."/>
            <person name="Daboussi M.J."/>
            <person name="Di Pietro A."/>
            <person name="Dufresne M."/>
            <person name="Freitag M."/>
            <person name="Grabherr M."/>
            <person name="Henrissat B."/>
            <person name="Houterman P.M."/>
            <person name="Kang S."/>
            <person name="Shim W.B."/>
            <person name="Woloshuk C."/>
            <person name="Xie X."/>
            <person name="Xu J.R."/>
            <person name="Antoniw J."/>
            <person name="Baker S.E."/>
            <person name="Bluhm B.H."/>
            <person name="Breakspear A."/>
            <person name="Brown D.W."/>
            <person name="Butchko R.A."/>
            <person name="Chapman S."/>
            <person name="Coulson R."/>
            <person name="Coutinho P.M."/>
            <person name="Danchin E.G."/>
            <person name="Diener A."/>
            <person name="Gale L.R."/>
            <person name="Gardiner D.M."/>
            <person name="Goff S."/>
            <person name="Hammond-Kosack K.E."/>
            <person name="Hilburn K."/>
            <person name="Hua-Van A."/>
            <person name="Jonkers W."/>
            <person name="Kazan K."/>
            <person name="Kodira C.D."/>
            <person name="Koehrsen M."/>
            <person name="Kumar L."/>
            <person name="Lee Y.H."/>
            <person name="Li L."/>
            <person name="Manners J.M."/>
            <person name="Miranda-Saavedra D."/>
            <person name="Mukherjee M."/>
            <person name="Park G."/>
            <person name="Park J."/>
            <person name="Park S.Y."/>
            <person name="Proctor R.H."/>
            <person name="Regev A."/>
            <person name="Ruiz-Roldan M.C."/>
            <person name="Sain D."/>
            <person name="Sakthikumar S."/>
            <person name="Sykes S."/>
            <person name="Schwartz D.C."/>
            <person name="Turgeon B.G."/>
            <person name="Wapinski I."/>
            <person name="Yoder O."/>
            <person name="Young S."/>
            <person name="Zeng Q."/>
            <person name="Zhou S."/>
            <person name="Galagan J."/>
            <person name="Cuomo C.A."/>
            <person name="Kistler H.C."/>
            <person name="Rep M."/>
        </authorList>
    </citation>
    <scope>NUCLEOTIDE SEQUENCE [LARGE SCALE GENOMIC DNA]</scope>
    <source>
        <strain evidence="2">M3125 / FGSC 7600</strain>
    </source>
</reference>
<proteinExistence type="predicted"/>
<dbReference type="Proteomes" id="UP000009096">
    <property type="component" value="Chromosome 7"/>
</dbReference>
<name>W7MMU8_GIBM7</name>
<gene>
    <name evidence="1" type="ORF">FVEG_11426</name>
</gene>
<dbReference type="EMBL" id="CM000584">
    <property type="protein sequence ID" value="EWG52808.1"/>
    <property type="molecule type" value="Genomic_DNA"/>
</dbReference>
<dbReference type="EMBL" id="DS022258">
    <property type="protein sequence ID" value="EWG52808.1"/>
    <property type="molecule type" value="Genomic_DNA"/>
</dbReference>
<sequence>MFCIEFASRPNTELSHLDFTGIPLDCYDMSNLFIEDIKMGMIFEHRRSSYICGGDMDISLADNMKAFGIYHHD</sequence>
<dbReference type="GeneID" id="30068942"/>
<dbReference type="VEuPathDB" id="FungiDB:FVEG_11426"/>
<accession>W7MMU8</accession>
<keyword evidence="2" id="KW-1185">Reference proteome</keyword>
<protein>
    <submittedName>
        <fullName evidence="1">Uncharacterized protein</fullName>
    </submittedName>
</protein>
<dbReference type="RefSeq" id="XP_018758999.1">
    <property type="nucleotide sequence ID" value="XM_018900685.1"/>
</dbReference>